<dbReference type="Pfam" id="PF14291">
    <property type="entry name" value="DUF4371"/>
    <property type="match status" value="1"/>
</dbReference>
<gene>
    <name evidence="2" type="ORF">SFRICE_035416</name>
</gene>
<reference evidence="2" key="1">
    <citation type="submission" date="2016-07" db="EMBL/GenBank/DDBJ databases">
        <authorList>
            <person name="Bretaudeau A."/>
        </authorList>
    </citation>
    <scope>NUCLEOTIDE SEQUENCE</scope>
    <source>
        <strain evidence="2">Rice</strain>
        <tissue evidence="2">Whole body</tissue>
    </source>
</reference>
<dbReference type="PANTHER" id="PTHR45749:SF23">
    <property type="entry name" value="ZINC FINGER MYM-TYPE PROTEIN 1-LIKE"/>
    <property type="match status" value="1"/>
</dbReference>
<sequence length="512" mass="58428">MFERKLLNREKRPRKWLIYSPSTGKVFCGPCLLFGGGTSFGKQDVGFNDWKNASIRLESHENSCEHKTCVLALQRRSDIGGRIDHELVAQIQEELTYWREVLKRVVATVKSLASRGLSFRGHEEKLGSLHNGNYLMTLELIAEFDPFLSKHIAQYGGKGKGCTNYLSSTICDEFIELMAKKVLTQIKDEIKISKYYSMIVDSTPDISHIDQLTLVIRYVKADGTPVERFLKFIAHVGHKSQDMADAIIKTLDKFDINILDCRGQSYDNAANMSGIYNGLQAKIKELCSLADYIPCSAHSLNLVASTQRWETLQSQIRLGNDKKNKPTVKNPSDTRWSARADACKSLNESFSEIHDVLIAIESNPAQKRSTVCEAKGIRLKLERLETAFMTVFWSFILVHMNKTNKKLQSVDIDICTVVQLYDSIIHIISTERGNFDKYEQQALELSLVKEYEKDTKRIRKRKLTADESAEDITSSLSGRDTFRVSVYLGIIDRIVVELEKRRKAYNNFYNKF</sequence>
<evidence type="ECO:0000313" key="2">
    <source>
        <dbReference type="EMBL" id="SOQ48882.1"/>
    </source>
</evidence>
<dbReference type="SUPFAM" id="SSF53098">
    <property type="entry name" value="Ribonuclease H-like"/>
    <property type="match status" value="1"/>
</dbReference>
<dbReference type="InterPro" id="IPR025398">
    <property type="entry name" value="DUF4371"/>
</dbReference>
<protein>
    <submittedName>
        <fullName evidence="2">SFRICE_035416</fullName>
    </submittedName>
</protein>
<dbReference type="InterPro" id="IPR006580">
    <property type="entry name" value="Znf_TTF"/>
</dbReference>
<dbReference type="InterPro" id="IPR012337">
    <property type="entry name" value="RNaseH-like_sf"/>
</dbReference>
<dbReference type="EMBL" id="ODYU01006747">
    <property type="protein sequence ID" value="SOQ48882.1"/>
    <property type="molecule type" value="Genomic_DNA"/>
</dbReference>
<organism evidence="2">
    <name type="scientific">Spodoptera frugiperda</name>
    <name type="common">Fall armyworm</name>
    <dbReference type="NCBI Taxonomy" id="7108"/>
    <lineage>
        <taxon>Eukaryota</taxon>
        <taxon>Metazoa</taxon>
        <taxon>Ecdysozoa</taxon>
        <taxon>Arthropoda</taxon>
        <taxon>Hexapoda</taxon>
        <taxon>Insecta</taxon>
        <taxon>Pterygota</taxon>
        <taxon>Neoptera</taxon>
        <taxon>Endopterygota</taxon>
        <taxon>Lepidoptera</taxon>
        <taxon>Glossata</taxon>
        <taxon>Ditrysia</taxon>
        <taxon>Noctuoidea</taxon>
        <taxon>Noctuidae</taxon>
        <taxon>Amphipyrinae</taxon>
        <taxon>Spodoptera</taxon>
    </lineage>
</organism>
<dbReference type="SMART" id="SM00597">
    <property type="entry name" value="ZnF_TTF"/>
    <property type="match status" value="1"/>
</dbReference>
<name>A0A2H1W7R6_SPOFR</name>
<feature type="domain" description="TTF-type" evidence="1">
    <location>
        <begin position="6"/>
        <end position="85"/>
    </location>
</feature>
<evidence type="ECO:0000259" key="1">
    <source>
        <dbReference type="SMART" id="SM00597"/>
    </source>
</evidence>
<dbReference type="AlphaFoldDB" id="A0A2H1W7R6"/>
<proteinExistence type="predicted"/>
<dbReference type="PANTHER" id="PTHR45749">
    <property type="match status" value="1"/>
</dbReference>
<accession>A0A2H1W7R6</accession>